<dbReference type="InterPro" id="IPR051356">
    <property type="entry name" value="SOX/SOX-like_TF"/>
</dbReference>
<dbReference type="Proteomes" id="UP000297703">
    <property type="component" value="Unassembled WGS sequence"/>
</dbReference>
<protein>
    <submittedName>
        <fullName evidence="3">Sepiapterin reductase</fullName>
    </submittedName>
</protein>
<dbReference type="STRING" id="55544.A0A4D9EIN1"/>
<reference evidence="3 4" key="2">
    <citation type="submission" date="2019-04" db="EMBL/GenBank/DDBJ databases">
        <title>The genome sequence of big-headed turtle.</title>
        <authorList>
            <person name="Gong S."/>
        </authorList>
    </citation>
    <scope>NUCLEOTIDE SEQUENCE [LARGE SCALE GENOMIC DNA]</scope>
    <source>
        <strain evidence="3">DO16091913</strain>
        <tissue evidence="3">Muscle</tissue>
    </source>
</reference>
<dbReference type="GO" id="GO:0000981">
    <property type="term" value="F:DNA-binding transcription factor activity, RNA polymerase II-specific"/>
    <property type="evidence" value="ECO:0007669"/>
    <property type="project" value="TreeGrafter"/>
</dbReference>
<dbReference type="EMBL" id="QXTE01000103">
    <property type="protein sequence ID" value="TFK06054.1"/>
    <property type="molecule type" value="Genomic_DNA"/>
</dbReference>
<dbReference type="OrthoDB" id="6247875at2759"/>
<name>A0A4D9EIN1_9SAUR</name>
<comment type="caution">
    <text evidence="3">The sequence shown here is derived from an EMBL/GenBank/DDBJ whole genome shotgun (WGS) entry which is preliminary data.</text>
</comment>
<keyword evidence="2" id="KW-0539">Nucleus</keyword>
<evidence type="ECO:0000256" key="2">
    <source>
        <dbReference type="ARBA" id="ARBA00023242"/>
    </source>
</evidence>
<dbReference type="GO" id="GO:0000978">
    <property type="term" value="F:RNA polymerase II cis-regulatory region sequence-specific DNA binding"/>
    <property type="evidence" value="ECO:0007669"/>
    <property type="project" value="TreeGrafter"/>
</dbReference>
<proteinExistence type="predicted"/>
<dbReference type="PANTHER" id="PTHR45789:SF2">
    <property type="entry name" value="FI18025P1"/>
    <property type="match status" value="1"/>
</dbReference>
<dbReference type="AlphaFoldDB" id="A0A4D9EIN1"/>
<gene>
    <name evidence="3" type="ORF">DR999_PMT11231</name>
</gene>
<sequence length="178" mass="19473">MFSRRFSRFDFPPSVQQVQGQLPPLMIPVFPPDQRTLAAAAQQGFLLPPGFSYKAGCSDPYPVQLIPTTMAAAAAATPGLGPLQLQQLYAAQLAAMQVSPGGKIPGIPQGNLGAAVSPTRNMVHKVESWWSFWGKSLVKMQYVKLVPRTSFQEILFAESPFAAHSLHWHSFGNMLKYS</sequence>
<keyword evidence="1" id="KW-0238">DNA-binding</keyword>
<evidence type="ECO:0000256" key="1">
    <source>
        <dbReference type="ARBA" id="ARBA00023125"/>
    </source>
</evidence>
<dbReference type="PANTHER" id="PTHR45789">
    <property type="entry name" value="FI18025P1"/>
    <property type="match status" value="1"/>
</dbReference>
<reference evidence="3 4" key="1">
    <citation type="submission" date="2019-04" db="EMBL/GenBank/DDBJ databases">
        <title>Draft genome of the big-headed turtle Platysternon megacephalum.</title>
        <authorList>
            <person name="Gong S."/>
        </authorList>
    </citation>
    <scope>NUCLEOTIDE SEQUENCE [LARGE SCALE GENOMIC DNA]</scope>
    <source>
        <strain evidence="3">DO16091913</strain>
        <tissue evidence="3">Muscle</tissue>
    </source>
</reference>
<dbReference type="GO" id="GO:0045165">
    <property type="term" value="P:cell fate commitment"/>
    <property type="evidence" value="ECO:0007669"/>
    <property type="project" value="TreeGrafter"/>
</dbReference>
<evidence type="ECO:0000313" key="3">
    <source>
        <dbReference type="EMBL" id="TFK06054.1"/>
    </source>
</evidence>
<accession>A0A4D9EIN1</accession>
<evidence type="ECO:0000313" key="4">
    <source>
        <dbReference type="Proteomes" id="UP000297703"/>
    </source>
</evidence>
<keyword evidence="4" id="KW-1185">Reference proteome</keyword>
<organism evidence="3 4">
    <name type="scientific">Platysternon megacephalum</name>
    <name type="common">big-headed turtle</name>
    <dbReference type="NCBI Taxonomy" id="55544"/>
    <lineage>
        <taxon>Eukaryota</taxon>
        <taxon>Metazoa</taxon>
        <taxon>Chordata</taxon>
        <taxon>Craniata</taxon>
        <taxon>Vertebrata</taxon>
        <taxon>Euteleostomi</taxon>
        <taxon>Archelosauria</taxon>
        <taxon>Testudinata</taxon>
        <taxon>Testudines</taxon>
        <taxon>Cryptodira</taxon>
        <taxon>Durocryptodira</taxon>
        <taxon>Testudinoidea</taxon>
        <taxon>Platysternidae</taxon>
        <taxon>Platysternon</taxon>
    </lineage>
</organism>
<dbReference type="GO" id="GO:0005634">
    <property type="term" value="C:nucleus"/>
    <property type="evidence" value="ECO:0007669"/>
    <property type="project" value="TreeGrafter"/>
</dbReference>